<evidence type="ECO:0000313" key="11">
    <source>
        <dbReference type="EMBL" id="MBP2381587.1"/>
    </source>
</evidence>
<feature type="region of interest" description="Disordered" evidence="9">
    <location>
        <begin position="1"/>
        <end position="23"/>
    </location>
</feature>
<dbReference type="PIRSF" id="PIRSF001361">
    <property type="entry name" value="DAHP_synthase"/>
    <property type="match status" value="1"/>
</dbReference>
<evidence type="ECO:0000256" key="1">
    <source>
        <dbReference type="ARBA" id="ARBA00003726"/>
    </source>
</evidence>
<keyword evidence="6 8" id="KW-0057">Aromatic amino acid biosynthesis</keyword>
<sequence length="375" mass="39328">MTVLDSAPAAASAVRSAAPTTARDRHIASFTPLPTPAELRAELPMDPEHAELVAEHREAVRSTLRGTDDRLLVIVGPCSIHDPDAGLEYARLLADAQAELGDDLLLVMRTYFEKPRTTVGWKGLINDPHLNGSHDIATGLRRARAFLREVTALGLPCATEFLEPISPQYIADIISWGAIGARTTESQIHRQLASGLSMPIGFKNGTDGAIQVALDAVAAASTPQAFLGIGADGRASLVSTTGNPDVSLILRGGSTGANWGPGPVRASAERLTEQGLVPRLIIDASHGNSGKDHRRQAEVAAALSDQVAVDGEAIAGIMLESNLVAGAQTLDVDAGPAGLVHGQSVTDKCMDWEVTDEVLRGLAGGVQRRRVAAAR</sequence>
<evidence type="ECO:0000256" key="7">
    <source>
        <dbReference type="ARBA" id="ARBA00047508"/>
    </source>
</evidence>
<dbReference type="EMBL" id="JAGIOD010000001">
    <property type="protein sequence ID" value="MBP2381587.1"/>
    <property type="molecule type" value="Genomic_DNA"/>
</dbReference>
<dbReference type="InterPro" id="IPR006218">
    <property type="entry name" value="DAHP1/KDSA"/>
</dbReference>
<dbReference type="NCBIfam" id="NF009395">
    <property type="entry name" value="PRK12755.1"/>
    <property type="match status" value="1"/>
</dbReference>
<evidence type="ECO:0000259" key="10">
    <source>
        <dbReference type="Pfam" id="PF00793"/>
    </source>
</evidence>
<gene>
    <name evidence="11" type="ORF">JOF43_001544</name>
</gene>
<dbReference type="PANTHER" id="PTHR21225">
    <property type="entry name" value="PHOSPHO-2-DEHYDRO-3-DEOXYHEPTONATE ALDOLASE DAHP SYNTHETASE"/>
    <property type="match status" value="1"/>
</dbReference>
<evidence type="ECO:0000256" key="9">
    <source>
        <dbReference type="SAM" id="MobiDB-lite"/>
    </source>
</evidence>
<comment type="function">
    <text evidence="1 8">Stereospecific condensation of phosphoenolpyruvate (PEP) and D-erythrose-4-phosphate (E4P) giving rise to 3-deoxy-D-arabino-heptulosonate-7-phosphate (DAHP).</text>
</comment>
<keyword evidence="5 8" id="KW-0808">Transferase</keyword>
<comment type="catalytic activity">
    <reaction evidence="7 8">
        <text>D-erythrose 4-phosphate + phosphoenolpyruvate + H2O = 7-phospho-2-dehydro-3-deoxy-D-arabino-heptonate + phosphate</text>
        <dbReference type="Rhea" id="RHEA:14717"/>
        <dbReference type="ChEBI" id="CHEBI:15377"/>
        <dbReference type="ChEBI" id="CHEBI:16897"/>
        <dbReference type="ChEBI" id="CHEBI:43474"/>
        <dbReference type="ChEBI" id="CHEBI:58394"/>
        <dbReference type="ChEBI" id="CHEBI:58702"/>
        <dbReference type="EC" id="2.5.1.54"/>
    </reaction>
</comment>
<evidence type="ECO:0000256" key="8">
    <source>
        <dbReference type="PIRNR" id="PIRNR001361"/>
    </source>
</evidence>
<dbReference type="RefSeq" id="WP_209900863.1">
    <property type="nucleotide sequence ID" value="NZ_BAAAJW010000002.1"/>
</dbReference>
<dbReference type="PANTHER" id="PTHR21225:SF12">
    <property type="entry name" value="PHOSPHO-2-DEHYDRO-3-DEOXYHEPTONATE ALDOLASE, TYROSINE-INHIBITED"/>
    <property type="match status" value="1"/>
</dbReference>
<dbReference type="InterPro" id="IPR013785">
    <property type="entry name" value="Aldolase_TIM"/>
</dbReference>
<dbReference type="GO" id="GO:0003849">
    <property type="term" value="F:3-deoxy-7-phosphoheptulonate synthase activity"/>
    <property type="evidence" value="ECO:0007669"/>
    <property type="project" value="UniProtKB-EC"/>
</dbReference>
<dbReference type="SUPFAM" id="SSF51569">
    <property type="entry name" value="Aldolase"/>
    <property type="match status" value="1"/>
</dbReference>
<feature type="domain" description="DAHP synthetase I/KDSA" evidence="10">
    <location>
        <begin position="62"/>
        <end position="359"/>
    </location>
</feature>
<keyword evidence="12" id="KW-1185">Reference proteome</keyword>
<accession>A0ABS4WZF9</accession>
<protein>
    <recommendedName>
        <fullName evidence="8">Phospho-2-dehydro-3-deoxyheptonate aldolase</fullName>
        <ecNumber evidence="8">2.5.1.54</ecNumber>
    </recommendedName>
</protein>
<evidence type="ECO:0000313" key="12">
    <source>
        <dbReference type="Proteomes" id="UP001519290"/>
    </source>
</evidence>
<dbReference type="InterPro" id="IPR006219">
    <property type="entry name" value="DAHP_synth_1"/>
</dbReference>
<dbReference type="EC" id="2.5.1.54" evidence="8"/>
<reference evidence="11 12" key="1">
    <citation type="submission" date="2021-03" db="EMBL/GenBank/DDBJ databases">
        <title>Sequencing the genomes of 1000 actinobacteria strains.</title>
        <authorList>
            <person name="Klenk H.-P."/>
        </authorList>
    </citation>
    <scope>NUCLEOTIDE SEQUENCE [LARGE SCALE GENOMIC DNA]</scope>
    <source>
        <strain evidence="11 12">DSM 14566</strain>
    </source>
</reference>
<comment type="caution">
    <text evidence="11">The sequence shown here is derived from an EMBL/GenBank/DDBJ whole genome shotgun (WGS) entry which is preliminary data.</text>
</comment>
<organism evidence="11 12">
    <name type="scientific">Brachybacterium sacelli</name>
    <dbReference type="NCBI Taxonomy" id="173364"/>
    <lineage>
        <taxon>Bacteria</taxon>
        <taxon>Bacillati</taxon>
        <taxon>Actinomycetota</taxon>
        <taxon>Actinomycetes</taxon>
        <taxon>Micrococcales</taxon>
        <taxon>Dermabacteraceae</taxon>
        <taxon>Brachybacterium</taxon>
    </lineage>
</organism>
<name>A0ABS4WZF9_9MICO</name>
<comment type="similarity">
    <text evidence="3 8">Belongs to the class-I DAHP synthase family.</text>
</comment>
<evidence type="ECO:0000256" key="5">
    <source>
        <dbReference type="ARBA" id="ARBA00022679"/>
    </source>
</evidence>
<evidence type="ECO:0000256" key="3">
    <source>
        <dbReference type="ARBA" id="ARBA00007985"/>
    </source>
</evidence>
<dbReference type="NCBIfam" id="TIGR00034">
    <property type="entry name" value="aroFGH"/>
    <property type="match status" value="1"/>
</dbReference>
<feature type="compositionally biased region" description="Low complexity" evidence="9">
    <location>
        <begin position="7"/>
        <end position="21"/>
    </location>
</feature>
<dbReference type="Gene3D" id="3.20.20.70">
    <property type="entry name" value="Aldolase class I"/>
    <property type="match status" value="1"/>
</dbReference>
<evidence type="ECO:0000256" key="6">
    <source>
        <dbReference type="ARBA" id="ARBA00023141"/>
    </source>
</evidence>
<evidence type="ECO:0000256" key="4">
    <source>
        <dbReference type="ARBA" id="ARBA00022605"/>
    </source>
</evidence>
<dbReference type="Pfam" id="PF00793">
    <property type="entry name" value="DAHP_synth_1"/>
    <property type="match status" value="1"/>
</dbReference>
<comment type="pathway">
    <text evidence="2 8">Metabolic intermediate biosynthesis; chorismate biosynthesis; chorismate from D-erythrose 4-phosphate and phosphoenolpyruvate: step 1/7.</text>
</comment>
<keyword evidence="4 8" id="KW-0028">Amino-acid biosynthesis</keyword>
<dbReference type="Proteomes" id="UP001519290">
    <property type="component" value="Unassembled WGS sequence"/>
</dbReference>
<proteinExistence type="inferred from homology"/>
<evidence type="ECO:0000256" key="2">
    <source>
        <dbReference type="ARBA" id="ARBA00004688"/>
    </source>
</evidence>